<feature type="domain" description="F-box" evidence="1">
    <location>
        <begin position="11"/>
        <end position="62"/>
    </location>
</feature>
<proteinExistence type="predicted"/>
<dbReference type="PROSITE" id="PS50181">
    <property type="entry name" value="FBOX"/>
    <property type="match status" value="1"/>
</dbReference>
<evidence type="ECO:0000259" key="1">
    <source>
        <dbReference type="PROSITE" id="PS50181"/>
    </source>
</evidence>
<evidence type="ECO:0000313" key="2">
    <source>
        <dbReference type="EMBL" id="WVW84148.1"/>
    </source>
</evidence>
<dbReference type="Proteomes" id="UP000092730">
    <property type="component" value="Chromosome 4"/>
</dbReference>
<dbReference type="EMBL" id="CP144544">
    <property type="protein sequence ID" value="WVW84148.1"/>
    <property type="molecule type" value="Genomic_DNA"/>
</dbReference>
<reference evidence="2" key="2">
    <citation type="submission" date="2024-02" db="EMBL/GenBank/DDBJ databases">
        <title>Comparative genomics of Cryptococcus and Kwoniella reveals pathogenesis evolution and contrasting modes of karyotype evolution via chromosome fusion or intercentromeric recombination.</title>
        <authorList>
            <person name="Coelho M.A."/>
            <person name="David-Palma M."/>
            <person name="Shea T."/>
            <person name="Bowers K."/>
            <person name="McGinley-Smith S."/>
            <person name="Mohammad A.W."/>
            <person name="Gnirke A."/>
            <person name="Yurkov A.M."/>
            <person name="Nowrousian M."/>
            <person name="Sun S."/>
            <person name="Cuomo C.A."/>
            <person name="Heitman J."/>
        </authorList>
    </citation>
    <scope>NUCLEOTIDE SEQUENCE</scope>
    <source>
        <strain evidence="2">CBS 10118</strain>
    </source>
</reference>
<gene>
    <name evidence="2" type="ORF">I302_106177</name>
</gene>
<dbReference type="Pfam" id="PF00646">
    <property type="entry name" value="F-box"/>
    <property type="match status" value="1"/>
</dbReference>
<accession>A0AAJ8M9T8</accession>
<dbReference type="GeneID" id="30209700"/>
<dbReference type="InterPro" id="IPR036047">
    <property type="entry name" value="F-box-like_dom_sf"/>
</dbReference>
<dbReference type="InterPro" id="IPR001810">
    <property type="entry name" value="F-box_dom"/>
</dbReference>
<name>A0AAJ8M9T8_9TREE</name>
<dbReference type="KEGG" id="kbi:30209700"/>
<dbReference type="SUPFAM" id="SSF81383">
    <property type="entry name" value="F-box domain"/>
    <property type="match status" value="1"/>
</dbReference>
<reference evidence="2" key="1">
    <citation type="submission" date="2013-07" db="EMBL/GenBank/DDBJ databases">
        <authorList>
            <consortium name="The Broad Institute Genome Sequencing Platform"/>
            <person name="Cuomo C."/>
            <person name="Litvintseva A."/>
            <person name="Chen Y."/>
            <person name="Heitman J."/>
            <person name="Sun S."/>
            <person name="Springer D."/>
            <person name="Dromer F."/>
            <person name="Young S.K."/>
            <person name="Zeng Q."/>
            <person name="Gargeya S."/>
            <person name="Fitzgerald M."/>
            <person name="Abouelleil A."/>
            <person name="Alvarado L."/>
            <person name="Berlin A.M."/>
            <person name="Chapman S.B."/>
            <person name="Dewar J."/>
            <person name="Goldberg J."/>
            <person name="Griggs A."/>
            <person name="Gujja S."/>
            <person name="Hansen M."/>
            <person name="Howarth C."/>
            <person name="Imamovic A."/>
            <person name="Larimer J."/>
            <person name="McCowan C."/>
            <person name="Murphy C."/>
            <person name="Pearson M."/>
            <person name="Priest M."/>
            <person name="Roberts A."/>
            <person name="Saif S."/>
            <person name="Shea T."/>
            <person name="Sykes S."/>
            <person name="Wortman J."/>
            <person name="Nusbaum C."/>
            <person name="Birren B."/>
        </authorList>
    </citation>
    <scope>NUCLEOTIDE SEQUENCE</scope>
    <source>
        <strain evidence="2">CBS 10118</strain>
    </source>
</reference>
<keyword evidence="3" id="KW-1185">Reference proteome</keyword>
<evidence type="ECO:0000313" key="3">
    <source>
        <dbReference type="Proteomes" id="UP000092730"/>
    </source>
</evidence>
<dbReference type="AlphaFoldDB" id="A0AAJ8M9T8"/>
<protein>
    <recommendedName>
        <fullName evidence="1">F-box domain-containing protein</fullName>
    </recommendedName>
</protein>
<dbReference type="RefSeq" id="XP_065726295.1">
    <property type="nucleotide sequence ID" value="XM_065870223.1"/>
</dbReference>
<organism evidence="2 3">
    <name type="scientific">Kwoniella bestiolae CBS 10118</name>
    <dbReference type="NCBI Taxonomy" id="1296100"/>
    <lineage>
        <taxon>Eukaryota</taxon>
        <taxon>Fungi</taxon>
        <taxon>Dikarya</taxon>
        <taxon>Basidiomycota</taxon>
        <taxon>Agaricomycotina</taxon>
        <taxon>Tremellomycetes</taxon>
        <taxon>Tremellales</taxon>
        <taxon>Cryptococcaceae</taxon>
        <taxon>Kwoniella</taxon>
    </lineage>
</organism>
<sequence>MTLKFTVTSNPTTLSSLDSHLLEKIILHLSIQDLISLSQVSQWFLQLVRDTPSVQYKLYSSLYQCTPSPSSMTHPSNPTKKILDLVEKERNIIRLTPRIGRFGIGRAERVHSVMGNWLITIPTTSLDPGNEGADKGKDGYELCRVYKLDRPGYQRVIKTQYNPILETLLVDIKRDLVVYADQEGFVHLLDFQKEEELVMGGTEIPLEDWIARKSLRMNLVKGDKLVVDLGARWLVYDSGEGSLQHRFPPRTPWDSCHGSIITSRGLLVGLDVPSIPWAPNNKPKEAYLAIFNLSSPPSAPYHPELLLELPYSHHLLSKTVRSLPTTHIPKNIKIVSSDQPPSIHQAQYNPSFIRIDISFKTTPYNAVHTAQREMRLEITIPMKQLNMIKFENIHRKVWVKGRTWRRGNNPFDGVESIKFGDWSHRCFLDIQCTSSSRGNFGYTGYTLTAQYRHQNKGRDEDVGCQVGRRMFSVANALLVEKGWLKIDIRDFDHREIKNEMNGFGAVRGVQLDQPPRDGERPNKPRCAPFSYNITTQAQSGYLPSTSVCSGHFRLGIPGGVERMVGDDEGQKLVIQQKGNDKVWIIDFGA</sequence>